<dbReference type="EMBL" id="BAABJP010000015">
    <property type="protein sequence ID" value="GAA5158496.1"/>
    <property type="molecule type" value="Genomic_DNA"/>
</dbReference>
<comment type="caution">
    <text evidence="1">The sequence shown here is derived from an EMBL/GenBank/DDBJ whole genome shotgun (WGS) entry which is preliminary data.</text>
</comment>
<protein>
    <submittedName>
        <fullName evidence="1">DUF2867 domain-containing protein</fullName>
    </submittedName>
</protein>
<dbReference type="Proteomes" id="UP001428817">
    <property type="component" value="Unassembled WGS sequence"/>
</dbReference>
<organism evidence="1 2">
    <name type="scientific">Pseudonocardia eucalypti</name>
    <dbReference type="NCBI Taxonomy" id="648755"/>
    <lineage>
        <taxon>Bacteria</taxon>
        <taxon>Bacillati</taxon>
        <taxon>Actinomycetota</taxon>
        <taxon>Actinomycetes</taxon>
        <taxon>Pseudonocardiales</taxon>
        <taxon>Pseudonocardiaceae</taxon>
        <taxon>Pseudonocardia</taxon>
    </lineage>
</organism>
<evidence type="ECO:0000313" key="2">
    <source>
        <dbReference type="Proteomes" id="UP001428817"/>
    </source>
</evidence>
<reference evidence="2" key="1">
    <citation type="journal article" date="2019" name="Int. J. Syst. Evol. Microbiol.">
        <title>The Global Catalogue of Microorganisms (GCM) 10K type strain sequencing project: providing services to taxonomists for standard genome sequencing and annotation.</title>
        <authorList>
            <consortium name="The Broad Institute Genomics Platform"/>
            <consortium name="The Broad Institute Genome Sequencing Center for Infectious Disease"/>
            <person name="Wu L."/>
            <person name="Ma J."/>
        </authorList>
    </citation>
    <scope>NUCLEOTIDE SEQUENCE [LARGE SCALE GENOMIC DNA]</scope>
    <source>
        <strain evidence="2">JCM 18303</strain>
    </source>
</reference>
<gene>
    <name evidence="1" type="ORF">GCM10023321_38350</name>
</gene>
<proteinExistence type="predicted"/>
<dbReference type="RefSeq" id="WP_185059089.1">
    <property type="nucleotide sequence ID" value="NZ_BAABJP010000015.1"/>
</dbReference>
<name>A0ABP9QBI3_9PSEU</name>
<keyword evidence="2" id="KW-1185">Reference proteome</keyword>
<sequence length="138" mass="15532">MRHYAEEFAARVARRPPYTPERWARVVYEDAPKPLRAFLRFGWRAGLGLRLGAPGSAEHVLGWRIAEVDEDAIRLATSSPLLDAELILHNTAEHAVITSKVRLHRALARPLWAAALPLHRRLIPLMLRQAVRRAGVAA</sequence>
<accession>A0ABP9QBI3</accession>
<evidence type="ECO:0000313" key="1">
    <source>
        <dbReference type="EMBL" id="GAA5158496.1"/>
    </source>
</evidence>